<organism evidence="2 3">
    <name type="scientific">Ignelater luminosus</name>
    <name type="common">Cucubano</name>
    <name type="synonym">Pyrophorus luminosus</name>
    <dbReference type="NCBI Taxonomy" id="2038154"/>
    <lineage>
        <taxon>Eukaryota</taxon>
        <taxon>Metazoa</taxon>
        <taxon>Ecdysozoa</taxon>
        <taxon>Arthropoda</taxon>
        <taxon>Hexapoda</taxon>
        <taxon>Insecta</taxon>
        <taxon>Pterygota</taxon>
        <taxon>Neoptera</taxon>
        <taxon>Endopterygota</taxon>
        <taxon>Coleoptera</taxon>
        <taxon>Polyphaga</taxon>
        <taxon>Elateriformia</taxon>
        <taxon>Elateroidea</taxon>
        <taxon>Elateridae</taxon>
        <taxon>Agrypninae</taxon>
        <taxon>Pyrophorini</taxon>
        <taxon>Ignelater</taxon>
    </lineage>
</organism>
<reference evidence="2" key="1">
    <citation type="submission" date="2019-08" db="EMBL/GenBank/DDBJ databases">
        <title>The genome of the North American firefly Photinus pyralis.</title>
        <authorList>
            <consortium name="Photinus pyralis genome working group"/>
            <person name="Fallon T.R."/>
            <person name="Sander Lower S.E."/>
            <person name="Weng J.-K."/>
        </authorList>
    </citation>
    <scope>NUCLEOTIDE SEQUENCE</scope>
    <source>
        <strain evidence="2">TRF0915ILg1</strain>
        <tissue evidence="2">Whole body</tissue>
    </source>
</reference>
<evidence type="ECO:0000256" key="1">
    <source>
        <dbReference type="SAM" id="MobiDB-lite"/>
    </source>
</evidence>
<gene>
    <name evidence="2" type="ORF">ILUMI_15030</name>
</gene>
<comment type="caution">
    <text evidence="2">The sequence shown here is derived from an EMBL/GenBank/DDBJ whole genome shotgun (WGS) entry which is preliminary data.</text>
</comment>
<evidence type="ECO:0000313" key="3">
    <source>
        <dbReference type="Proteomes" id="UP000801492"/>
    </source>
</evidence>
<dbReference type="EMBL" id="VTPC01037783">
    <property type="protein sequence ID" value="KAF2891143.1"/>
    <property type="molecule type" value="Genomic_DNA"/>
</dbReference>
<keyword evidence="3" id="KW-1185">Reference proteome</keyword>
<proteinExistence type="predicted"/>
<sequence length="173" mass="18950">MNLPPVYHLRLEDWERFDVLDAQLGRAAAIQQLEESINILYPVPPEASLKRKKKSKSQRARAAASREASTSPIPPQSARLESRPSSAASTRSYAEVVQQQVSDARSRSSSILPVRSAEAEPTSEDDFRQVGRHSCAERIGHRIYTKETAAGPLRSSGDGGRRIGDALHHVVAG</sequence>
<evidence type="ECO:0000313" key="2">
    <source>
        <dbReference type="EMBL" id="KAF2891143.1"/>
    </source>
</evidence>
<dbReference type="AlphaFoldDB" id="A0A8K0CPC9"/>
<accession>A0A8K0CPC9</accession>
<feature type="compositionally biased region" description="Low complexity" evidence="1">
    <location>
        <begin position="60"/>
        <end position="71"/>
    </location>
</feature>
<feature type="region of interest" description="Disordered" evidence="1">
    <location>
        <begin position="47"/>
        <end position="130"/>
    </location>
</feature>
<name>A0A8K0CPC9_IGNLU</name>
<feature type="compositionally biased region" description="Polar residues" evidence="1">
    <location>
        <begin position="83"/>
        <end position="111"/>
    </location>
</feature>
<feature type="compositionally biased region" description="Basic residues" evidence="1">
    <location>
        <begin position="50"/>
        <end position="59"/>
    </location>
</feature>
<protein>
    <submittedName>
        <fullName evidence="2">Uncharacterized protein</fullName>
    </submittedName>
</protein>
<dbReference type="Proteomes" id="UP000801492">
    <property type="component" value="Unassembled WGS sequence"/>
</dbReference>